<keyword evidence="2" id="KW-1185">Reference proteome</keyword>
<dbReference type="OrthoDB" id="2678750at2"/>
<evidence type="ECO:0000313" key="2">
    <source>
        <dbReference type="Proteomes" id="UP000242662"/>
    </source>
</evidence>
<accession>A0A1G6J5K0</accession>
<reference evidence="2" key="1">
    <citation type="submission" date="2016-09" db="EMBL/GenBank/DDBJ databases">
        <authorList>
            <person name="Varghese N."/>
            <person name="Submissions S."/>
        </authorList>
    </citation>
    <scope>NUCLEOTIDE SEQUENCE [LARGE SCALE GENOMIC DNA]</scope>
    <source>
        <strain evidence="2">25nlg</strain>
    </source>
</reference>
<dbReference type="Proteomes" id="UP000242662">
    <property type="component" value="Unassembled WGS sequence"/>
</dbReference>
<dbReference type="InterPro" id="IPR019615">
    <property type="entry name" value="DUF2487"/>
</dbReference>
<sequence length="152" mass="17815">MRFRTDDMDTYLQSKDYVDTMMIPLVQVTWQQDAKRIVQAAEFLALLAGEVERQFHGRMMYCPGFTYASMEEMSDHVERLNKWREEMNEAGFKHILLLTTDTTWKEVESSLSGMKLLFVAPLPLESLAVQDQQEMLSQQVRTLLPTLMEVWQ</sequence>
<proteinExistence type="predicted"/>
<evidence type="ECO:0000313" key="1">
    <source>
        <dbReference type="EMBL" id="SDC13246.1"/>
    </source>
</evidence>
<protein>
    <submittedName>
        <fullName evidence="1">Uncharacterized protein</fullName>
    </submittedName>
</protein>
<dbReference type="STRING" id="1464122.SAMN05421737_105242"/>
<name>A0A1G6J5K0_9BACI</name>
<gene>
    <name evidence="1" type="ORF">SAMN05421737_105242</name>
</gene>
<dbReference type="AlphaFoldDB" id="A0A1G6J5K0"/>
<dbReference type="Pfam" id="PF10673">
    <property type="entry name" value="DUF2487"/>
    <property type="match status" value="1"/>
</dbReference>
<dbReference type="RefSeq" id="WP_090775586.1">
    <property type="nucleotide sequence ID" value="NZ_FMYM01000005.1"/>
</dbReference>
<dbReference type="EMBL" id="FMYM01000005">
    <property type="protein sequence ID" value="SDC13246.1"/>
    <property type="molecule type" value="Genomic_DNA"/>
</dbReference>
<organism evidence="1 2">
    <name type="scientific">Shouchella lonarensis</name>
    <dbReference type="NCBI Taxonomy" id="1464122"/>
    <lineage>
        <taxon>Bacteria</taxon>
        <taxon>Bacillati</taxon>
        <taxon>Bacillota</taxon>
        <taxon>Bacilli</taxon>
        <taxon>Bacillales</taxon>
        <taxon>Bacillaceae</taxon>
        <taxon>Shouchella</taxon>
    </lineage>
</organism>